<name>A0A3L6QTP4_PANMI</name>
<proteinExistence type="predicted"/>
<accession>A0A3L6QTP4</accession>
<evidence type="ECO:0000313" key="2">
    <source>
        <dbReference type="EMBL" id="RLM87187.1"/>
    </source>
</evidence>
<protein>
    <submittedName>
        <fullName evidence="2">Uncharacterized protein</fullName>
    </submittedName>
</protein>
<dbReference type="Proteomes" id="UP000275267">
    <property type="component" value="Unassembled WGS sequence"/>
</dbReference>
<evidence type="ECO:0000256" key="1">
    <source>
        <dbReference type="SAM" id="MobiDB-lite"/>
    </source>
</evidence>
<gene>
    <name evidence="2" type="ORF">C2845_PM04G30520</name>
</gene>
<reference evidence="3" key="1">
    <citation type="journal article" date="2019" name="Nat. Commun.">
        <title>The genome of broomcorn millet.</title>
        <authorList>
            <person name="Zou C."/>
            <person name="Miki D."/>
            <person name="Li D."/>
            <person name="Tang Q."/>
            <person name="Xiao L."/>
            <person name="Rajput S."/>
            <person name="Deng P."/>
            <person name="Jia W."/>
            <person name="Huang R."/>
            <person name="Zhang M."/>
            <person name="Sun Y."/>
            <person name="Hu J."/>
            <person name="Fu X."/>
            <person name="Schnable P.S."/>
            <person name="Li F."/>
            <person name="Zhang H."/>
            <person name="Feng B."/>
            <person name="Zhu X."/>
            <person name="Liu R."/>
            <person name="Schnable J.C."/>
            <person name="Zhu J.-K."/>
            <person name="Zhang H."/>
        </authorList>
    </citation>
    <scope>NUCLEOTIDE SEQUENCE [LARGE SCALE GENOMIC DNA]</scope>
</reference>
<dbReference type="AlphaFoldDB" id="A0A3L6QTP4"/>
<comment type="caution">
    <text evidence="2">The sequence shown here is derived from an EMBL/GenBank/DDBJ whole genome shotgun (WGS) entry which is preliminary data.</text>
</comment>
<organism evidence="2 3">
    <name type="scientific">Panicum miliaceum</name>
    <name type="common">Proso millet</name>
    <name type="synonym">Broomcorn millet</name>
    <dbReference type="NCBI Taxonomy" id="4540"/>
    <lineage>
        <taxon>Eukaryota</taxon>
        <taxon>Viridiplantae</taxon>
        <taxon>Streptophyta</taxon>
        <taxon>Embryophyta</taxon>
        <taxon>Tracheophyta</taxon>
        <taxon>Spermatophyta</taxon>
        <taxon>Magnoliopsida</taxon>
        <taxon>Liliopsida</taxon>
        <taxon>Poales</taxon>
        <taxon>Poaceae</taxon>
        <taxon>PACMAD clade</taxon>
        <taxon>Panicoideae</taxon>
        <taxon>Panicodae</taxon>
        <taxon>Paniceae</taxon>
        <taxon>Panicinae</taxon>
        <taxon>Panicum</taxon>
        <taxon>Panicum sect. Panicum</taxon>
    </lineage>
</organism>
<dbReference type="OrthoDB" id="10338714at2759"/>
<feature type="region of interest" description="Disordered" evidence="1">
    <location>
        <begin position="1"/>
        <end position="27"/>
    </location>
</feature>
<keyword evidence="3" id="KW-1185">Reference proteome</keyword>
<sequence length="143" mass="14979">MRSAKDNQRRKSLPGESCSQILGPSPRPFPIQGSITCAVNQGQAQASASILAAASAAGAAFAAVERATGGWGLEADEHKAACPGGGCRRPEGARPPLRFWVREWRVGIAAENGLAGSEGREDDGVGKRRTGASARRTPTREQR</sequence>
<dbReference type="EMBL" id="PQIB02000011">
    <property type="protein sequence ID" value="RLM87187.1"/>
    <property type="molecule type" value="Genomic_DNA"/>
</dbReference>
<evidence type="ECO:0000313" key="3">
    <source>
        <dbReference type="Proteomes" id="UP000275267"/>
    </source>
</evidence>
<feature type="region of interest" description="Disordered" evidence="1">
    <location>
        <begin position="112"/>
        <end position="143"/>
    </location>
</feature>